<dbReference type="EMBL" id="MT144662">
    <property type="protein sequence ID" value="QJH96790.1"/>
    <property type="molecule type" value="Genomic_DNA"/>
</dbReference>
<gene>
    <name evidence="1" type="ORF">TM448A01213_0009</name>
    <name evidence="2" type="ORF">TM448B00810_0023</name>
</gene>
<name>A0A6H1ZM25_9ZZZZ</name>
<proteinExistence type="predicted"/>
<dbReference type="AlphaFoldDB" id="A0A6H1ZM25"/>
<evidence type="ECO:0000313" key="2">
    <source>
        <dbReference type="EMBL" id="QJH96790.1"/>
    </source>
</evidence>
<reference evidence="1" key="1">
    <citation type="submission" date="2020-03" db="EMBL/GenBank/DDBJ databases">
        <title>The deep terrestrial virosphere.</title>
        <authorList>
            <person name="Holmfeldt K."/>
            <person name="Nilsson E."/>
            <person name="Simone D."/>
            <person name="Lopez-Fernandez M."/>
            <person name="Wu X."/>
            <person name="de Brujin I."/>
            <person name="Lundin D."/>
            <person name="Andersson A."/>
            <person name="Bertilsson S."/>
            <person name="Dopson M."/>
        </authorList>
    </citation>
    <scope>NUCLEOTIDE SEQUENCE</scope>
    <source>
        <strain evidence="1">TM448A01213</strain>
        <strain evidence="2">TM448B00810</strain>
    </source>
</reference>
<evidence type="ECO:0000313" key="1">
    <source>
        <dbReference type="EMBL" id="QJA48976.1"/>
    </source>
</evidence>
<dbReference type="EMBL" id="MT144112">
    <property type="protein sequence ID" value="QJA48976.1"/>
    <property type="molecule type" value="Genomic_DNA"/>
</dbReference>
<protein>
    <submittedName>
        <fullName evidence="1">Uncharacterized protein</fullName>
    </submittedName>
</protein>
<sequence>MTHPLPPRRFRMHEIVLMPNHPACLARVRGHEDGRYLRHGFPGWVYHVEIDGNDSLAARGVIVGEDELRKLTEE</sequence>
<organism evidence="1">
    <name type="scientific">viral metagenome</name>
    <dbReference type="NCBI Taxonomy" id="1070528"/>
    <lineage>
        <taxon>unclassified sequences</taxon>
        <taxon>metagenomes</taxon>
        <taxon>organismal metagenomes</taxon>
    </lineage>
</organism>
<accession>A0A6H1ZM25</accession>